<protein>
    <submittedName>
        <fullName evidence="2">Uncharacterized protein</fullName>
    </submittedName>
</protein>
<gene>
    <name evidence="2" type="ordered locus">RBRH_04091</name>
</gene>
<accession>E5ALS0</accession>
<dbReference type="EMBL" id="FR687359">
    <property type="protein sequence ID" value="CBW76091.1"/>
    <property type="molecule type" value="Genomic_DNA"/>
</dbReference>
<dbReference type="Proteomes" id="UP000007437">
    <property type="component" value="Chromosome"/>
</dbReference>
<organism evidence="2 3">
    <name type="scientific">Mycetohabitans rhizoxinica (strain DSM 19002 / CIP 109453 / HKI 454)</name>
    <name type="common">Paraburkholderia rhizoxinica</name>
    <dbReference type="NCBI Taxonomy" id="882378"/>
    <lineage>
        <taxon>Bacteria</taxon>
        <taxon>Pseudomonadati</taxon>
        <taxon>Pseudomonadota</taxon>
        <taxon>Betaproteobacteria</taxon>
        <taxon>Burkholderiales</taxon>
        <taxon>Burkholderiaceae</taxon>
        <taxon>Mycetohabitans</taxon>
    </lineage>
</organism>
<evidence type="ECO:0000256" key="1">
    <source>
        <dbReference type="SAM" id="MobiDB-lite"/>
    </source>
</evidence>
<dbReference type="KEGG" id="brh:RBRH_04091"/>
<feature type="region of interest" description="Disordered" evidence="1">
    <location>
        <begin position="1"/>
        <end position="32"/>
    </location>
</feature>
<evidence type="ECO:0000313" key="3">
    <source>
        <dbReference type="Proteomes" id="UP000007437"/>
    </source>
</evidence>
<reference evidence="2 3" key="1">
    <citation type="journal article" date="2011" name="J. Bacteriol.">
        <title>Complete genome sequence of Burkholderia rhizoxinica, an endosymbiont of Rhizopus microsporus.</title>
        <authorList>
            <person name="Lackner G."/>
            <person name="Moebius N."/>
            <person name="Partida-Martinez L."/>
            <person name="Hertweck C."/>
        </authorList>
    </citation>
    <scope>NUCLEOTIDE SEQUENCE [LARGE SCALE GENOMIC DNA]</scope>
    <source>
        <strain evidence="3">DSM 19002 / CIP 109453 / HKI 454</strain>
    </source>
</reference>
<sequence>MAHWREATQRRSNQPLRHSMHTDAQKQRRIAL</sequence>
<proteinExistence type="predicted"/>
<name>E5ALS0_MYCRK</name>
<dbReference type="HOGENOM" id="CLU_3388548_0_0_4"/>
<evidence type="ECO:0000313" key="2">
    <source>
        <dbReference type="EMBL" id="CBW76091.1"/>
    </source>
</evidence>
<dbReference type="AlphaFoldDB" id="E5ALS0"/>